<dbReference type="PROSITE" id="PS50181">
    <property type="entry name" value="FBOX"/>
    <property type="match status" value="1"/>
</dbReference>
<evidence type="ECO:0000313" key="3">
    <source>
        <dbReference type="EMBL" id="KAF2747262.1"/>
    </source>
</evidence>
<dbReference type="SUPFAM" id="SSF81383">
    <property type="entry name" value="F-box domain"/>
    <property type="match status" value="1"/>
</dbReference>
<evidence type="ECO:0000313" key="4">
    <source>
        <dbReference type="Proteomes" id="UP000799440"/>
    </source>
</evidence>
<dbReference type="SMART" id="SM00256">
    <property type="entry name" value="FBOX"/>
    <property type="match status" value="1"/>
</dbReference>
<feature type="compositionally biased region" description="Pro residues" evidence="1">
    <location>
        <begin position="178"/>
        <end position="187"/>
    </location>
</feature>
<dbReference type="Pfam" id="PF12937">
    <property type="entry name" value="F-box-like"/>
    <property type="match status" value="1"/>
</dbReference>
<feature type="region of interest" description="Disordered" evidence="1">
    <location>
        <begin position="154"/>
        <end position="211"/>
    </location>
</feature>
<evidence type="ECO:0000256" key="1">
    <source>
        <dbReference type="SAM" id="MobiDB-lite"/>
    </source>
</evidence>
<feature type="domain" description="F-box" evidence="2">
    <location>
        <begin position="211"/>
        <end position="257"/>
    </location>
</feature>
<accession>A0A6A6V9G2</accession>
<dbReference type="InterPro" id="IPR036047">
    <property type="entry name" value="F-box-like_dom_sf"/>
</dbReference>
<name>A0A6A6V9G2_9PLEO</name>
<evidence type="ECO:0000259" key="2">
    <source>
        <dbReference type="PROSITE" id="PS50181"/>
    </source>
</evidence>
<organism evidence="3 4">
    <name type="scientific">Sporormia fimetaria CBS 119925</name>
    <dbReference type="NCBI Taxonomy" id="1340428"/>
    <lineage>
        <taxon>Eukaryota</taxon>
        <taxon>Fungi</taxon>
        <taxon>Dikarya</taxon>
        <taxon>Ascomycota</taxon>
        <taxon>Pezizomycotina</taxon>
        <taxon>Dothideomycetes</taxon>
        <taxon>Pleosporomycetidae</taxon>
        <taxon>Pleosporales</taxon>
        <taxon>Sporormiaceae</taxon>
        <taxon>Sporormia</taxon>
    </lineage>
</organism>
<protein>
    <recommendedName>
        <fullName evidence="2">F-box domain-containing protein</fullName>
    </recommendedName>
</protein>
<feature type="region of interest" description="Disordered" evidence="1">
    <location>
        <begin position="75"/>
        <end position="115"/>
    </location>
</feature>
<dbReference type="Proteomes" id="UP000799440">
    <property type="component" value="Unassembled WGS sequence"/>
</dbReference>
<dbReference type="AlphaFoldDB" id="A0A6A6V9G2"/>
<keyword evidence="4" id="KW-1185">Reference proteome</keyword>
<proteinExistence type="predicted"/>
<feature type="compositionally biased region" description="Polar residues" evidence="1">
    <location>
        <begin position="191"/>
        <end position="211"/>
    </location>
</feature>
<sequence>MSSKPKNIMHYPPPCTTTPPSSLLGTFREYEAFKSWDTRLTIAMNPNIYITHASTSTIHLQSEIQVTLSPTTTSRTRNVLSTGTKTARSYGRRALASLKRSPRSPTRKHSKSRSTLKTDVFSVYADVKIWDTRIVGFPLLSQFTLETRSLIPSTPASSSLGSHPTSTQQHDAGSAYSTPPPQTPHPPSSHLTNTQYTPSSLLPSQSDDEVSTSINDLPTELLLLVFEELRFFDLCICGKVCRRWAGVVGGKRYWECGGW</sequence>
<dbReference type="EMBL" id="MU006573">
    <property type="protein sequence ID" value="KAF2747262.1"/>
    <property type="molecule type" value="Genomic_DNA"/>
</dbReference>
<feature type="compositionally biased region" description="Polar residues" evidence="1">
    <location>
        <begin position="154"/>
        <end position="171"/>
    </location>
</feature>
<feature type="compositionally biased region" description="Polar residues" evidence="1">
    <location>
        <begin position="75"/>
        <end position="87"/>
    </location>
</feature>
<dbReference type="InterPro" id="IPR001810">
    <property type="entry name" value="F-box_dom"/>
</dbReference>
<feature type="compositionally biased region" description="Basic residues" evidence="1">
    <location>
        <begin position="100"/>
        <end position="114"/>
    </location>
</feature>
<reference evidence="3" key="1">
    <citation type="journal article" date="2020" name="Stud. Mycol.">
        <title>101 Dothideomycetes genomes: a test case for predicting lifestyles and emergence of pathogens.</title>
        <authorList>
            <person name="Haridas S."/>
            <person name="Albert R."/>
            <person name="Binder M."/>
            <person name="Bloem J."/>
            <person name="Labutti K."/>
            <person name="Salamov A."/>
            <person name="Andreopoulos B."/>
            <person name="Baker S."/>
            <person name="Barry K."/>
            <person name="Bills G."/>
            <person name="Bluhm B."/>
            <person name="Cannon C."/>
            <person name="Castanera R."/>
            <person name="Culley D."/>
            <person name="Daum C."/>
            <person name="Ezra D."/>
            <person name="Gonzalez J."/>
            <person name="Henrissat B."/>
            <person name="Kuo A."/>
            <person name="Liang C."/>
            <person name="Lipzen A."/>
            <person name="Lutzoni F."/>
            <person name="Magnuson J."/>
            <person name="Mondo S."/>
            <person name="Nolan M."/>
            <person name="Ohm R."/>
            <person name="Pangilinan J."/>
            <person name="Park H.-J."/>
            <person name="Ramirez L."/>
            <person name="Alfaro M."/>
            <person name="Sun H."/>
            <person name="Tritt A."/>
            <person name="Yoshinaga Y."/>
            <person name="Zwiers L.-H."/>
            <person name="Turgeon B."/>
            <person name="Goodwin S."/>
            <person name="Spatafora J."/>
            <person name="Crous P."/>
            <person name="Grigoriev I."/>
        </authorList>
    </citation>
    <scope>NUCLEOTIDE SEQUENCE</scope>
    <source>
        <strain evidence="3">CBS 119925</strain>
    </source>
</reference>
<dbReference type="Gene3D" id="1.20.1280.50">
    <property type="match status" value="1"/>
</dbReference>
<gene>
    <name evidence="3" type="ORF">M011DRAFT_53287</name>
</gene>